<gene>
    <name evidence="2" type="ORF">LCGC14_2856660</name>
</gene>
<evidence type="ECO:0000256" key="1">
    <source>
        <dbReference type="SAM" id="Phobius"/>
    </source>
</evidence>
<proteinExistence type="predicted"/>
<evidence type="ECO:0000313" key="2">
    <source>
        <dbReference type="EMBL" id="KKK77134.1"/>
    </source>
</evidence>
<keyword evidence="1" id="KW-0472">Membrane</keyword>
<feature type="non-terminal residue" evidence="2">
    <location>
        <position position="395"/>
    </location>
</feature>
<organism evidence="2">
    <name type="scientific">marine sediment metagenome</name>
    <dbReference type="NCBI Taxonomy" id="412755"/>
    <lineage>
        <taxon>unclassified sequences</taxon>
        <taxon>metagenomes</taxon>
        <taxon>ecological metagenomes</taxon>
    </lineage>
</organism>
<feature type="transmembrane region" description="Helical" evidence="1">
    <location>
        <begin position="361"/>
        <end position="382"/>
    </location>
</feature>
<reference evidence="2" key="1">
    <citation type="journal article" date="2015" name="Nature">
        <title>Complex archaea that bridge the gap between prokaryotes and eukaryotes.</title>
        <authorList>
            <person name="Spang A."/>
            <person name="Saw J.H."/>
            <person name="Jorgensen S.L."/>
            <person name="Zaremba-Niedzwiedzka K."/>
            <person name="Martijn J."/>
            <person name="Lind A.E."/>
            <person name="van Eijk R."/>
            <person name="Schleper C."/>
            <person name="Guy L."/>
            <person name="Ettema T.J."/>
        </authorList>
    </citation>
    <scope>NUCLEOTIDE SEQUENCE</scope>
</reference>
<comment type="caution">
    <text evidence="2">The sequence shown here is derived from an EMBL/GenBank/DDBJ whole genome shotgun (WGS) entry which is preliminary data.</text>
</comment>
<sequence>EKPPYKYIEWAQNQRRNSIDSRQMKQAYGIRVEFSRSVIVPVLSGDKDRNNILERWRYEPMTDTFTGFDIDSYGIGFMGSNGFVESADDAKPFGKFVNITAWSRTPFSSPFLLWQTGKKLYQIDFESRKVEIVFDAGDDKIGHTTFHNWHVSSEYDKPGSPMIYISTKSRKHYLLTKYPRQQIELNISEEFDKGGIDIGVYQDEIFLKHHGTKGEPSSFDIKARKKWFQELMNDSRDITRYFDVYKLDQDATPVLIDGFQWRAPFRTKKQRQQSQNRELFMERVKKYQTSISPILYKLARDRIIDRRWQEPKYHSEIARTFFELIDFLHPTHFVLSCIFSAVMVVLAGVHGWSRRRGWGEYVFWLVFVAAFNVAGLLAYISLKHTVVIRCSGCGK</sequence>
<keyword evidence="1" id="KW-1133">Transmembrane helix</keyword>
<protein>
    <submittedName>
        <fullName evidence="2">Uncharacterized protein</fullName>
    </submittedName>
</protein>
<accession>A0A0F9AF77</accession>
<feature type="transmembrane region" description="Helical" evidence="1">
    <location>
        <begin position="327"/>
        <end position="349"/>
    </location>
</feature>
<dbReference type="EMBL" id="LAZR01055101">
    <property type="protein sequence ID" value="KKK77134.1"/>
    <property type="molecule type" value="Genomic_DNA"/>
</dbReference>
<dbReference type="AlphaFoldDB" id="A0A0F9AF77"/>
<keyword evidence="1" id="KW-0812">Transmembrane</keyword>
<name>A0A0F9AF77_9ZZZZ</name>
<feature type="non-terminal residue" evidence="2">
    <location>
        <position position="1"/>
    </location>
</feature>